<name>N0BN25_9EURY</name>
<keyword evidence="2" id="KW-1185">Reference proteome</keyword>
<proteinExistence type="predicted"/>
<dbReference type="HOGENOM" id="CLU_2949117_0_0_2"/>
<dbReference type="STRING" id="387631.Asulf_01729"/>
<dbReference type="GeneID" id="15393364"/>
<evidence type="ECO:0000313" key="1">
    <source>
        <dbReference type="EMBL" id="AGK61700.1"/>
    </source>
</evidence>
<gene>
    <name evidence="1" type="ORF">Asulf_01729</name>
</gene>
<dbReference type="eggNOG" id="arCOG10220">
    <property type="taxonomic scope" value="Archaea"/>
</dbReference>
<evidence type="ECO:0000313" key="2">
    <source>
        <dbReference type="Proteomes" id="UP000013307"/>
    </source>
</evidence>
<dbReference type="EMBL" id="CP005290">
    <property type="protein sequence ID" value="AGK61700.1"/>
    <property type="molecule type" value="Genomic_DNA"/>
</dbReference>
<dbReference type="AlphaFoldDB" id="N0BN25"/>
<dbReference type="RefSeq" id="WP_015591298.1">
    <property type="nucleotide sequence ID" value="NC_021169.1"/>
</dbReference>
<dbReference type="KEGG" id="ast:Asulf_01729"/>
<organism evidence="1 2">
    <name type="scientific">Archaeoglobus sulfaticallidus PM70-1</name>
    <dbReference type="NCBI Taxonomy" id="387631"/>
    <lineage>
        <taxon>Archaea</taxon>
        <taxon>Methanobacteriati</taxon>
        <taxon>Methanobacteriota</taxon>
        <taxon>Archaeoglobi</taxon>
        <taxon>Archaeoglobales</taxon>
        <taxon>Archaeoglobaceae</taxon>
        <taxon>Archaeoglobus</taxon>
    </lineage>
</organism>
<dbReference type="Proteomes" id="UP000013307">
    <property type="component" value="Chromosome"/>
</dbReference>
<reference evidence="1 2" key="1">
    <citation type="journal article" date="2013" name="Genome Announc.">
        <title>Complete Genome Sequence of the Thermophilic and Facultatively Chemolithoautotrophic Sulfate Reducer Archaeoglobus sulfaticallidus Strain PM70-1T.</title>
        <authorList>
            <person name="Stokke R."/>
            <person name="Hocking W.P."/>
            <person name="Steinsbu B.O."/>
            <person name="Steen I.H."/>
        </authorList>
    </citation>
    <scope>NUCLEOTIDE SEQUENCE [LARGE SCALE GENOMIC DNA]</scope>
    <source>
        <strain evidence="1">PM70-1</strain>
    </source>
</reference>
<accession>N0BN25</accession>
<sequence>MPVEMTIEFLSEKYKLKIKRVYPEDCQLCISGYTGKKCKYLLRIRREFYCIREAVKAVDSRLKY</sequence>
<protein>
    <submittedName>
        <fullName evidence="1">Uncharacterized protein</fullName>
    </submittedName>
</protein>